<dbReference type="Gene3D" id="2.115.10.20">
    <property type="entry name" value="Glycosyl hydrolase domain, family 43"/>
    <property type="match status" value="1"/>
</dbReference>
<dbReference type="Proteomes" id="UP001163726">
    <property type="component" value="Plasmid pCadTS8_1"/>
</dbReference>
<organism evidence="6 7">
    <name type="scientific">Catenovulum adriaticum</name>
    <dbReference type="NCBI Taxonomy" id="2984846"/>
    <lineage>
        <taxon>Bacteria</taxon>
        <taxon>Pseudomonadati</taxon>
        <taxon>Pseudomonadota</taxon>
        <taxon>Gammaproteobacteria</taxon>
        <taxon>Alteromonadales</taxon>
        <taxon>Alteromonadaceae</taxon>
        <taxon>Catenovulum</taxon>
    </lineage>
</organism>
<evidence type="ECO:0000256" key="5">
    <source>
        <dbReference type="SAM" id="SignalP"/>
    </source>
</evidence>
<keyword evidence="2 4" id="KW-0378">Hydrolase</keyword>
<dbReference type="PANTHER" id="PTHR42812:SF14">
    <property type="entry name" value="SECRETED PROTEIN"/>
    <property type="match status" value="1"/>
</dbReference>
<name>A0ABY7AQL0_9ALTE</name>
<geneLocation type="plasmid" evidence="6 7">
    <name>pCadTS8_1</name>
</geneLocation>
<dbReference type="RefSeq" id="WP_268076478.1">
    <property type="nucleotide sequence ID" value="NZ_CP109966.1"/>
</dbReference>
<gene>
    <name evidence="6" type="ORF">OLW01_15640</name>
</gene>
<evidence type="ECO:0000256" key="4">
    <source>
        <dbReference type="RuleBase" id="RU361187"/>
    </source>
</evidence>
<dbReference type="InterPro" id="IPR051795">
    <property type="entry name" value="Glycosyl_Hydrlase_43"/>
</dbReference>
<dbReference type="PROSITE" id="PS51257">
    <property type="entry name" value="PROKAR_LIPOPROTEIN"/>
    <property type="match status" value="1"/>
</dbReference>
<accession>A0ABY7AQL0</accession>
<feature type="signal peptide" evidence="5">
    <location>
        <begin position="1"/>
        <end position="27"/>
    </location>
</feature>
<dbReference type="PANTHER" id="PTHR42812">
    <property type="entry name" value="BETA-XYLOSIDASE"/>
    <property type="match status" value="1"/>
</dbReference>
<evidence type="ECO:0000256" key="2">
    <source>
        <dbReference type="ARBA" id="ARBA00022801"/>
    </source>
</evidence>
<dbReference type="EMBL" id="CP109966">
    <property type="protein sequence ID" value="WAJ71769.1"/>
    <property type="molecule type" value="Genomic_DNA"/>
</dbReference>
<evidence type="ECO:0000256" key="3">
    <source>
        <dbReference type="ARBA" id="ARBA00023295"/>
    </source>
</evidence>
<keyword evidence="5" id="KW-0732">Signal</keyword>
<dbReference type="SUPFAM" id="SSF75005">
    <property type="entry name" value="Arabinanase/levansucrase/invertase"/>
    <property type="match status" value="1"/>
</dbReference>
<protein>
    <submittedName>
        <fullName evidence="6">Family 43 glycosylhydrolase</fullName>
    </submittedName>
</protein>
<keyword evidence="7" id="KW-1185">Reference proteome</keyword>
<reference evidence="6" key="1">
    <citation type="submission" date="2022-10" db="EMBL/GenBank/DDBJ databases">
        <title>Catenovulum adriacola sp. nov. isolated in the Harbour of Susak.</title>
        <authorList>
            <person name="Schoch T."/>
            <person name="Reich S.J."/>
            <person name="Stoeferle S."/>
            <person name="Flaiz M."/>
            <person name="Kazda M."/>
            <person name="Riedel C.U."/>
            <person name="Duerre P."/>
        </authorList>
    </citation>
    <scope>NUCLEOTIDE SEQUENCE</scope>
    <source>
        <strain evidence="6">TS8</strain>
        <plasmid evidence="6">pCadTS8_1</plasmid>
    </source>
</reference>
<evidence type="ECO:0000313" key="7">
    <source>
        <dbReference type="Proteomes" id="UP001163726"/>
    </source>
</evidence>
<evidence type="ECO:0000256" key="1">
    <source>
        <dbReference type="ARBA" id="ARBA00009865"/>
    </source>
</evidence>
<evidence type="ECO:0000313" key="6">
    <source>
        <dbReference type="EMBL" id="WAJ71769.1"/>
    </source>
</evidence>
<sequence length="408" mass="47036">MFKISSIKKQTSVLMLSIVSLITACNAVPDHHNKQTIEKDNQKTQNVQAGFSTETLSVGHGNEVPRYFTLDEKGRAALKNHDQAVNIFTPKFFLRDPYIMLGPDNYYYLTNTRLANILGGGKYDYLNEGVEIWRSKNLADWELLGVPVRLKQLSNLDAMLEKLKNKQHNNGKPLLWAPELHYIDNKWYITHTSNAQQAVLWVADDVMGPYKEAISASKFGHRHDPTLYQNHDGKNYLLYRAIEAVEMTENWDDFIGKPWKINPADRKIGHEGTYVIKIDDTYVIFGTAWSTDKMRHGSYNLYYVTAKSIKGPYSKRKWVGRFLGHGTPFQDKQGRWWITAFTNGKYVPFKQLMQQSRQDDKAYTMTPTGAMLVPVEIYKDANGEVKFNVKDNRFKYPGPEEVQQFSIE</sequence>
<dbReference type="InterPro" id="IPR023296">
    <property type="entry name" value="Glyco_hydro_beta-prop_sf"/>
</dbReference>
<feature type="chain" id="PRO_5047273344" evidence="5">
    <location>
        <begin position="28"/>
        <end position="408"/>
    </location>
</feature>
<proteinExistence type="inferred from homology"/>
<keyword evidence="6" id="KW-0614">Plasmid</keyword>
<dbReference type="InterPro" id="IPR006710">
    <property type="entry name" value="Glyco_hydro_43"/>
</dbReference>
<keyword evidence="3 4" id="KW-0326">Glycosidase</keyword>
<dbReference type="Pfam" id="PF04616">
    <property type="entry name" value="Glyco_hydro_43"/>
    <property type="match status" value="1"/>
</dbReference>
<dbReference type="CDD" id="cd08986">
    <property type="entry name" value="GH43-like"/>
    <property type="match status" value="1"/>
</dbReference>
<comment type="similarity">
    <text evidence="1 4">Belongs to the glycosyl hydrolase 43 family.</text>
</comment>